<reference evidence="2 3" key="2">
    <citation type="submission" date="2024-03" db="EMBL/GenBank/DDBJ databases">
        <title>The Genome Sequence of Enterococcus sp. DIV0205d.</title>
        <authorList>
            <consortium name="The Broad Institute Genomics Platform"/>
            <consortium name="The Broad Institute Microbial Omics Core"/>
            <consortium name="The Broad Institute Genomic Center for Infectious Diseases"/>
            <person name="Earl A."/>
            <person name="Manson A."/>
            <person name="Gilmore M."/>
            <person name="Schwartman J."/>
            <person name="Shea T."/>
            <person name="Abouelleil A."/>
            <person name="Cao P."/>
            <person name="Chapman S."/>
            <person name="Cusick C."/>
            <person name="Young S."/>
            <person name="Neafsey D."/>
            <person name="Nusbaum C."/>
            <person name="Birren B."/>
        </authorList>
    </citation>
    <scope>NUCLEOTIDE SEQUENCE [LARGE SCALE GENOMIC DNA]</scope>
    <source>
        <strain evidence="2 3">7F3_DIV0205</strain>
    </source>
</reference>
<keyword evidence="3" id="KW-1185">Reference proteome</keyword>
<dbReference type="InterPro" id="IPR007737">
    <property type="entry name" value="Mga_HTH"/>
</dbReference>
<dbReference type="InterPro" id="IPR036388">
    <property type="entry name" value="WH-like_DNA-bd_sf"/>
</dbReference>
<organism evidence="2 3">
    <name type="scientific">Candidatus Enterococcus palustris</name>
    <dbReference type="NCBI Taxonomy" id="1834189"/>
    <lineage>
        <taxon>Bacteria</taxon>
        <taxon>Bacillati</taxon>
        <taxon>Bacillota</taxon>
        <taxon>Bacilli</taxon>
        <taxon>Lactobacillales</taxon>
        <taxon>Enterococcaceae</taxon>
        <taxon>Enterococcus</taxon>
    </lineage>
</organism>
<evidence type="ECO:0000313" key="2">
    <source>
        <dbReference type="EMBL" id="WYK00911.1"/>
    </source>
</evidence>
<dbReference type="Pfam" id="PF05043">
    <property type="entry name" value="Mga"/>
    <property type="match status" value="1"/>
</dbReference>
<sequence length="501" mass="60150">MRLFLDEIYDRRLKVLSYINNSKEPKSVKEIAEATNLAKRTVSMFIRQFEQELDVSEKVFKIHYVNQTINSVSINNLDLNSIGSNYLLNSTIYKIIKHIFLFDKLDVAKFCEAEFISAATFSRHRKKLREILLRCGLDLSRENSFIGDEFRIRNFFFLFFFNASNTWEFDKQEYMETYTYFSKNLSGWEQLDSIKQLKIILLVYISLIRSKHKNYAENQTLIELSKKRATHQTFTLLFNYFSATKNKTTEQVWGETSATAFYIYKDDILSEPIEIESYEEYFSMYYFPFIDFSKEVTNQIINTFFAESDNKELYLNVRKEIDRFYLVRNISFIDYRIFYYVYDEEQFYYADTLETEMKEKLLSICQQLGVSEQYDFQKYETQEVLLDYLYLIVYTLQIRFNSVEYIPVQIFIQNTKLFITDILIQKVSLFFGDRVRFVETLSPSVDLIITDIKVIDEKNQVEQVYVSTFSDLSDMSYLFEQIQKKLLEKYSQRKMYLQNDK</sequence>
<evidence type="ECO:0000313" key="3">
    <source>
        <dbReference type="Proteomes" id="UP000194948"/>
    </source>
</evidence>
<accession>A0AAQ3Y7V4</accession>
<reference evidence="3" key="1">
    <citation type="submission" date="2017-05" db="EMBL/GenBank/DDBJ databases">
        <title>The Genome Sequence of EEnterococcus faecalis 9F2_4866.</title>
        <authorList>
            <consortium name="The Broad Institute Genomics Platform"/>
            <consortium name="The Broad Institute Genomic Center for Infectious Diseases"/>
            <person name="Earl A."/>
            <person name="Manson A."/>
            <person name="Schwartman J."/>
            <person name="Gilmore M."/>
            <person name="Abouelleil A."/>
            <person name="Cao P."/>
            <person name="Chapman S."/>
            <person name="Cusick C."/>
            <person name="Shea T."/>
            <person name="Young S."/>
            <person name="Neafsey D."/>
            <person name="Nusbaum C."/>
            <person name="Birren B."/>
        </authorList>
    </citation>
    <scope>NUCLEOTIDE SEQUENCE [LARGE SCALE GENOMIC DNA]</scope>
    <source>
        <strain evidence="3">7F3_DIV0205</strain>
    </source>
</reference>
<dbReference type="SUPFAM" id="SSF46785">
    <property type="entry name" value="Winged helix' DNA-binding domain"/>
    <property type="match status" value="1"/>
</dbReference>
<dbReference type="EMBL" id="CP147244">
    <property type="protein sequence ID" value="WYK00911.1"/>
    <property type="molecule type" value="Genomic_DNA"/>
</dbReference>
<protein>
    <recommendedName>
        <fullName evidence="1">Mga helix-turn-helix domain-containing protein</fullName>
    </recommendedName>
</protein>
<proteinExistence type="predicted"/>
<name>A0AAQ3Y7V4_9ENTE</name>
<gene>
    <name evidence="2" type="ORF">A5821_002037</name>
</gene>
<evidence type="ECO:0000259" key="1">
    <source>
        <dbReference type="Pfam" id="PF05043"/>
    </source>
</evidence>
<dbReference type="RefSeq" id="WP_139844059.1">
    <property type="nucleotide sequence ID" value="NZ_CP147244.1"/>
</dbReference>
<dbReference type="AlphaFoldDB" id="A0AAQ3Y7V4"/>
<dbReference type="InterPro" id="IPR036390">
    <property type="entry name" value="WH_DNA-bd_sf"/>
</dbReference>
<feature type="domain" description="Mga helix-turn-helix" evidence="1">
    <location>
        <begin position="76"/>
        <end position="160"/>
    </location>
</feature>
<dbReference type="Proteomes" id="UP000194948">
    <property type="component" value="Chromosome"/>
</dbReference>
<dbReference type="Gene3D" id="1.10.10.10">
    <property type="entry name" value="Winged helix-like DNA-binding domain superfamily/Winged helix DNA-binding domain"/>
    <property type="match status" value="2"/>
</dbReference>